<gene>
    <name evidence="2" type="ORF">QYF61_017303</name>
</gene>
<feature type="region of interest" description="Disordered" evidence="1">
    <location>
        <begin position="239"/>
        <end position="262"/>
    </location>
</feature>
<keyword evidence="3" id="KW-1185">Reference proteome</keyword>
<reference evidence="2 3" key="1">
    <citation type="journal article" date="2023" name="J. Hered.">
        <title>Chromosome-level genome of the wood stork (Mycteria americana) provides insight into avian chromosome evolution.</title>
        <authorList>
            <person name="Flamio R. Jr."/>
            <person name="Ramstad K.M."/>
        </authorList>
    </citation>
    <scope>NUCLEOTIDE SEQUENCE [LARGE SCALE GENOMIC DNA]</scope>
    <source>
        <strain evidence="2">JAX WOST 10</strain>
    </source>
</reference>
<organism evidence="2 3">
    <name type="scientific">Mycteria americana</name>
    <name type="common">Wood stork</name>
    <dbReference type="NCBI Taxonomy" id="33587"/>
    <lineage>
        <taxon>Eukaryota</taxon>
        <taxon>Metazoa</taxon>
        <taxon>Chordata</taxon>
        <taxon>Craniata</taxon>
        <taxon>Vertebrata</taxon>
        <taxon>Euteleostomi</taxon>
        <taxon>Archelosauria</taxon>
        <taxon>Archosauria</taxon>
        <taxon>Dinosauria</taxon>
        <taxon>Saurischia</taxon>
        <taxon>Theropoda</taxon>
        <taxon>Coelurosauria</taxon>
        <taxon>Aves</taxon>
        <taxon>Neognathae</taxon>
        <taxon>Neoaves</taxon>
        <taxon>Aequornithes</taxon>
        <taxon>Ciconiiformes</taxon>
        <taxon>Ciconiidae</taxon>
        <taxon>Mycteria</taxon>
    </lineage>
</organism>
<protein>
    <recommendedName>
        <fullName evidence="4">Reverse transcriptase domain-containing protein</fullName>
    </recommendedName>
</protein>
<sequence length="372" mass="40564">MGLTHSSYNLAGVEGFAKEGSSVEYLENTQSILLNGCIKQFILKEKGSLEKKTKDLMAQLCSRFSLLPPPERLRAWGLFHGRQFSMNFSNVSPSQGLHFFMNCSSVGPFHGVQSFRNRLLQRGSPMGSQVLPANLLQRGLLSPWGPRSCQEPAPVQASHGVTASFGCIHLLWCGVLHGLQVDISSTITLYGRQGDSLPHHGLHHRLQRNLCSGTWSTSSPFFFTDLGVYVGGLMSSKTAEAGGDTDERISGEEMGPLPPPQAYKHTQRCCSVCRTAAYGARSEATSPQEPGGTEELAKEQSHKCLRRVWEPLAPSRVLVPTEAYSPGSVLAPVLFNIFINNLDKGIECTLSKFADDTKLCGSVDLLEGRKAL</sequence>
<proteinExistence type="predicted"/>
<name>A0AAN7P801_MYCAM</name>
<accession>A0AAN7P801</accession>
<evidence type="ECO:0000313" key="3">
    <source>
        <dbReference type="Proteomes" id="UP001333110"/>
    </source>
</evidence>
<dbReference type="EMBL" id="JAUNZN010000002">
    <property type="protein sequence ID" value="KAK4827365.1"/>
    <property type="molecule type" value="Genomic_DNA"/>
</dbReference>
<comment type="caution">
    <text evidence="2">The sequence shown here is derived from an EMBL/GenBank/DDBJ whole genome shotgun (WGS) entry which is preliminary data.</text>
</comment>
<evidence type="ECO:0008006" key="4">
    <source>
        <dbReference type="Google" id="ProtNLM"/>
    </source>
</evidence>
<dbReference type="AlphaFoldDB" id="A0AAN7P801"/>
<dbReference type="Proteomes" id="UP001333110">
    <property type="component" value="Unassembled WGS sequence"/>
</dbReference>
<evidence type="ECO:0000256" key="1">
    <source>
        <dbReference type="SAM" id="MobiDB-lite"/>
    </source>
</evidence>
<evidence type="ECO:0000313" key="2">
    <source>
        <dbReference type="EMBL" id="KAK4827365.1"/>
    </source>
</evidence>